<keyword evidence="2" id="KW-0004">4Fe-4S</keyword>
<protein>
    <submittedName>
        <fullName evidence="8">Anaerobic ribonucleoside-triphosphate reductase activating protein</fullName>
    </submittedName>
</protein>
<keyword evidence="4" id="KW-0479">Metal-binding</keyword>
<dbReference type="Proteomes" id="UP000646484">
    <property type="component" value="Unassembled WGS sequence"/>
</dbReference>
<dbReference type="RefSeq" id="WP_186974593.1">
    <property type="nucleotide sequence ID" value="NZ_JACOOH010000001.1"/>
</dbReference>
<reference evidence="8 9" key="1">
    <citation type="submission" date="2020-08" db="EMBL/GenBank/DDBJ databases">
        <title>Genome public.</title>
        <authorList>
            <person name="Liu C."/>
            <person name="Sun Q."/>
        </authorList>
    </citation>
    <scope>NUCLEOTIDE SEQUENCE [LARGE SCALE GENOMIC DNA]</scope>
    <source>
        <strain evidence="8 9">NSJ-56</strain>
    </source>
</reference>
<dbReference type="Gene3D" id="3.20.20.70">
    <property type="entry name" value="Aldolase class I"/>
    <property type="match status" value="1"/>
</dbReference>
<evidence type="ECO:0000256" key="4">
    <source>
        <dbReference type="ARBA" id="ARBA00022723"/>
    </source>
</evidence>
<evidence type="ECO:0000256" key="6">
    <source>
        <dbReference type="ARBA" id="ARBA00023014"/>
    </source>
</evidence>
<dbReference type="PANTHER" id="PTHR30352:SF13">
    <property type="entry name" value="GLYCYL-RADICAL ENZYME ACTIVATING ENZYME YJJW-RELATED"/>
    <property type="match status" value="1"/>
</dbReference>
<dbReference type="PANTHER" id="PTHR30352">
    <property type="entry name" value="PYRUVATE FORMATE-LYASE-ACTIVATING ENZYME"/>
    <property type="match status" value="1"/>
</dbReference>
<dbReference type="InterPro" id="IPR013785">
    <property type="entry name" value="Aldolase_TIM"/>
</dbReference>
<dbReference type="SFLD" id="SFLDS00029">
    <property type="entry name" value="Radical_SAM"/>
    <property type="match status" value="1"/>
</dbReference>
<dbReference type="InterPro" id="IPR007197">
    <property type="entry name" value="rSAM"/>
</dbReference>
<dbReference type="SUPFAM" id="SSF102114">
    <property type="entry name" value="Radical SAM enzymes"/>
    <property type="match status" value="1"/>
</dbReference>
<dbReference type="InterPro" id="IPR058240">
    <property type="entry name" value="rSAM_sf"/>
</dbReference>
<keyword evidence="3" id="KW-0949">S-adenosyl-L-methionine</keyword>
<dbReference type="CDD" id="cd01335">
    <property type="entry name" value="Radical_SAM"/>
    <property type="match status" value="1"/>
</dbReference>
<evidence type="ECO:0000259" key="7">
    <source>
        <dbReference type="PROSITE" id="PS51918"/>
    </source>
</evidence>
<keyword evidence="5" id="KW-0408">Iron</keyword>
<evidence type="ECO:0000256" key="2">
    <source>
        <dbReference type="ARBA" id="ARBA00022485"/>
    </source>
</evidence>
<dbReference type="PROSITE" id="PS51918">
    <property type="entry name" value="RADICAL_SAM"/>
    <property type="match status" value="1"/>
</dbReference>
<dbReference type="Pfam" id="PF04055">
    <property type="entry name" value="Radical_SAM"/>
    <property type="match status" value="1"/>
</dbReference>
<sequence length="208" mass="23646">MRIGGFVKQSLIDWEGKVSAVIFTKGCNFRCGYCHNPSLVLPELLRQTQDLKEEEIFGFLDKRLGWLDGVVISGGEPTLHEDLLPFIQKIKALGLPVKLDTNGSNPELLQQLIAGRWIDAVAMDIKSSLSLPCYRKVNYTMTASLLEKIQESIRIIKTSGLEYQFRTTVIPQVQSPEDIQNLQEKFSGTHYVMQEFRDGDILDKYIHE</sequence>
<comment type="caution">
    <text evidence="8">The sequence shown here is derived from an EMBL/GenBank/DDBJ whole genome shotgun (WGS) entry which is preliminary data.</text>
</comment>
<evidence type="ECO:0000256" key="1">
    <source>
        <dbReference type="ARBA" id="ARBA00001966"/>
    </source>
</evidence>
<evidence type="ECO:0000313" key="9">
    <source>
        <dbReference type="Proteomes" id="UP000646484"/>
    </source>
</evidence>
<dbReference type="SFLD" id="SFLDG01094">
    <property type="entry name" value="Uncharacterised_Radical_SAM_Su"/>
    <property type="match status" value="1"/>
</dbReference>
<dbReference type="NCBIfam" id="TIGR02495">
    <property type="entry name" value="NrdG2"/>
    <property type="match status" value="1"/>
</dbReference>
<keyword evidence="9" id="KW-1185">Reference proteome</keyword>
<proteinExistence type="predicted"/>
<dbReference type="InterPro" id="IPR012840">
    <property type="entry name" value="NrdG2"/>
</dbReference>
<dbReference type="InterPro" id="IPR034457">
    <property type="entry name" value="Organic_radical-activating"/>
</dbReference>
<dbReference type="EMBL" id="JACOOH010000001">
    <property type="protein sequence ID" value="MBC5619618.1"/>
    <property type="molecule type" value="Genomic_DNA"/>
</dbReference>
<organism evidence="8 9">
    <name type="scientific">Butyricimonas hominis</name>
    <dbReference type="NCBI Taxonomy" id="2763032"/>
    <lineage>
        <taxon>Bacteria</taxon>
        <taxon>Pseudomonadati</taxon>
        <taxon>Bacteroidota</taxon>
        <taxon>Bacteroidia</taxon>
        <taxon>Bacteroidales</taxon>
        <taxon>Odoribacteraceae</taxon>
        <taxon>Butyricimonas</taxon>
    </lineage>
</organism>
<feature type="domain" description="Radical SAM core" evidence="7">
    <location>
        <begin position="13"/>
        <end position="208"/>
    </location>
</feature>
<keyword evidence="6" id="KW-0411">Iron-sulfur</keyword>
<gene>
    <name evidence="8" type="ORF">H8S64_00745</name>
</gene>
<evidence type="ECO:0000256" key="5">
    <source>
        <dbReference type="ARBA" id="ARBA00023004"/>
    </source>
</evidence>
<name>A0ABR7CVB9_9BACT</name>
<accession>A0ABR7CVB9</accession>
<evidence type="ECO:0000256" key="3">
    <source>
        <dbReference type="ARBA" id="ARBA00022691"/>
    </source>
</evidence>
<evidence type="ECO:0000313" key="8">
    <source>
        <dbReference type="EMBL" id="MBC5619618.1"/>
    </source>
</evidence>
<comment type="cofactor">
    <cofactor evidence="1">
        <name>[4Fe-4S] cluster</name>
        <dbReference type="ChEBI" id="CHEBI:49883"/>
    </cofactor>
</comment>